<evidence type="ECO:0000256" key="3">
    <source>
        <dbReference type="ARBA" id="ARBA00023014"/>
    </source>
</evidence>
<dbReference type="GO" id="GO:0051536">
    <property type="term" value="F:iron-sulfur cluster binding"/>
    <property type="evidence" value="ECO:0007669"/>
    <property type="project" value="UniProtKB-KW"/>
</dbReference>
<name>A0A0F9D630_9ZZZZ</name>
<feature type="domain" description="4Fe-4S Mo/W bis-MGD-type" evidence="4">
    <location>
        <begin position="3"/>
        <end position="65"/>
    </location>
</feature>
<dbReference type="Gene3D" id="2.20.25.90">
    <property type="entry name" value="ADC-like domains"/>
    <property type="match status" value="1"/>
</dbReference>
<dbReference type="EMBL" id="LAZR01043253">
    <property type="protein sequence ID" value="KKL07538.1"/>
    <property type="molecule type" value="Genomic_DNA"/>
</dbReference>
<dbReference type="InterPro" id="IPR006047">
    <property type="entry name" value="GH13_cat_dom"/>
</dbReference>
<dbReference type="PANTHER" id="PTHR43651:SF11">
    <property type="entry name" value="MALTO-OLIGOSYLTREHALOSE TREHALOHYDROLASE"/>
    <property type="match status" value="1"/>
</dbReference>
<proteinExistence type="predicted"/>
<dbReference type="Gene3D" id="3.20.20.80">
    <property type="entry name" value="Glycosidases"/>
    <property type="match status" value="1"/>
</dbReference>
<comment type="caution">
    <text evidence="5">The sequence shown here is derived from an EMBL/GenBank/DDBJ whole genome shotgun (WGS) entry which is preliminary data.</text>
</comment>
<organism evidence="5">
    <name type="scientific">marine sediment metagenome</name>
    <dbReference type="NCBI Taxonomy" id="412755"/>
    <lineage>
        <taxon>unclassified sequences</taxon>
        <taxon>metagenomes</taxon>
        <taxon>ecological metagenomes</taxon>
    </lineage>
</organism>
<dbReference type="GO" id="GO:0046872">
    <property type="term" value="F:metal ion binding"/>
    <property type="evidence" value="ECO:0007669"/>
    <property type="project" value="UniProtKB-KW"/>
</dbReference>
<keyword evidence="2" id="KW-0408">Iron</keyword>
<dbReference type="PANTHER" id="PTHR43651">
    <property type="entry name" value="1,4-ALPHA-GLUCAN-BRANCHING ENZYME"/>
    <property type="match status" value="1"/>
</dbReference>
<dbReference type="Pfam" id="PF00384">
    <property type="entry name" value="Molybdopterin"/>
    <property type="match status" value="1"/>
</dbReference>
<accession>A0A0F9D630</accession>
<dbReference type="Pfam" id="PF00128">
    <property type="entry name" value="Alpha-amylase"/>
    <property type="match status" value="1"/>
</dbReference>
<keyword evidence="3" id="KW-0411">Iron-sulfur</keyword>
<dbReference type="GO" id="GO:0005975">
    <property type="term" value="P:carbohydrate metabolic process"/>
    <property type="evidence" value="ECO:0007669"/>
    <property type="project" value="InterPro"/>
</dbReference>
<protein>
    <recommendedName>
        <fullName evidence="4">4Fe-4S Mo/W bis-MGD-type domain-containing protein</fullName>
    </recommendedName>
</protein>
<dbReference type="InterPro" id="IPR017853">
    <property type="entry name" value="GH"/>
</dbReference>
<dbReference type="InterPro" id="IPR006963">
    <property type="entry name" value="Mopterin_OxRdtase_4Fe-4S_dom"/>
</dbReference>
<dbReference type="SUPFAM" id="SSF51445">
    <property type="entry name" value="(Trans)glycosidases"/>
    <property type="match status" value="1"/>
</dbReference>
<reference evidence="5" key="1">
    <citation type="journal article" date="2015" name="Nature">
        <title>Complex archaea that bridge the gap between prokaryotes and eukaryotes.</title>
        <authorList>
            <person name="Spang A."/>
            <person name="Saw J.H."/>
            <person name="Jorgensen S.L."/>
            <person name="Zaremba-Niedzwiedzka K."/>
            <person name="Martijn J."/>
            <person name="Lind A.E."/>
            <person name="van Eijk R."/>
            <person name="Schleper C."/>
            <person name="Guy L."/>
            <person name="Ettema T.J."/>
        </authorList>
    </citation>
    <scope>NUCLEOTIDE SEQUENCE</scope>
</reference>
<dbReference type="GO" id="GO:0016491">
    <property type="term" value="F:oxidoreductase activity"/>
    <property type="evidence" value="ECO:0007669"/>
    <property type="project" value="InterPro"/>
</dbReference>
<dbReference type="Gene3D" id="3.40.50.740">
    <property type="match status" value="1"/>
</dbReference>
<dbReference type="SMART" id="SM00642">
    <property type="entry name" value="Aamy"/>
    <property type="match status" value="1"/>
</dbReference>
<dbReference type="InterPro" id="IPR006656">
    <property type="entry name" value="Mopterin_OxRdtase"/>
</dbReference>
<evidence type="ECO:0000256" key="1">
    <source>
        <dbReference type="ARBA" id="ARBA00022723"/>
    </source>
</evidence>
<dbReference type="SUPFAM" id="SSF53706">
    <property type="entry name" value="Formate dehydrogenase/DMSO reductase, domains 1-3"/>
    <property type="match status" value="1"/>
</dbReference>
<dbReference type="PROSITE" id="PS51669">
    <property type="entry name" value="4FE4S_MOW_BIS_MGD"/>
    <property type="match status" value="1"/>
</dbReference>
<dbReference type="CDD" id="cd11325">
    <property type="entry name" value="AmyAc_GTHase"/>
    <property type="match status" value="1"/>
</dbReference>
<evidence type="ECO:0000259" key="4">
    <source>
        <dbReference type="PROSITE" id="PS51669"/>
    </source>
</evidence>
<dbReference type="AlphaFoldDB" id="A0A0F9D630"/>
<keyword evidence="1" id="KW-0479">Metal-binding</keyword>
<feature type="non-terminal residue" evidence="5">
    <location>
        <position position="431"/>
    </location>
</feature>
<gene>
    <name evidence="5" type="ORF">LCGC14_2585020</name>
</gene>
<sequence length="431" mass="48297">MAIKEEKGICGICSAGCWIIAEFDDQGRIVKLLPDEGSPMGITCKLAEHVSDIVYSEDRLLYPQRRKGPKGTLEFERITWQEAYDEIAARLNAQKEKYGPEAAAIYTGVGTFELAQCDVFQPKGVHGPSEVVDQNAFGWEDGGWGNIPLEDYVFYELHVGTFTPEGTFEAAIEHIPYLRDLGVTAVELMPVSQFPGTRNWGYDCVYPFSVHEGYGGPEGLKRLVNAFHKEGLAVVLDVVYNHLGPEGNYLGSFGPYFTDRYQTPWGDAINFDGEGSGQVRDFFISNAQFWAHHFHIDALRLDAVHGIFDQSPEHILKELNESIRESTDMYLIAESDLNDPRVIEDTGVIDDTGAGGYGLDLQWNDDFHHALHTLLTSEDMGYYMDFGDTSHLAKALKEGFIYSGQFSAFRKQHHGRPTAHLDPCRFVVFSQ</sequence>
<evidence type="ECO:0000256" key="2">
    <source>
        <dbReference type="ARBA" id="ARBA00023004"/>
    </source>
</evidence>
<evidence type="ECO:0000313" key="5">
    <source>
        <dbReference type="EMBL" id="KKL07538.1"/>
    </source>
</evidence>